<dbReference type="CDD" id="cd02947">
    <property type="entry name" value="TRX_family"/>
    <property type="match status" value="1"/>
</dbReference>
<dbReference type="RefSeq" id="WP_318347479.1">
    <property type="nucleotide sequence ID" value="NZ_AP018694.1"/>
</dbReference>
<reference evidence="2" key="1">
    <citation type="journal article" date="2020" name="Int. J. Syst. Evol. Microbiol.">
        <title>Aquipluma nitroreducens gen. nov. sp. nov., a novel facultatively anaerobic bacterium isolated from a freshwater lake.</title>
        <authorList>
            <person name="Watanabe M."/>
            <person name="Kojima H."/>
            <person name="Fukui M."/>
        </authorList>
    </citation>
    <scope>NUCLEOTIDE SEQUENCE</scope>
    <source>
        <strain evidence="2">MeG22</strain>
    </source>
</reference>
<dbReference type="Gene3D" id="3.40.30.10">
    <property type="entry name" value="Glutaredoxin"/>
    <property type="match status" value="1"/>
</dbReference>
<dbReference type="Proteomes" id="UP001193389">
    <property type="component" value="Chromosome"/>
</dbReference>
<gene>
    <name evidence="2" type="ORF">AQPE_3387</name>
</gene>
<sequence>MKTIQSIPEFDQILAENDAVLAYFSTETCSVCHVLKPKVIEMVSEAFPKMKMVFVESDKLPELAAQNRVFTAPTVVVFFAGRETIRKSRAFGVEELRSEIERPYSLMFE</sequence>
<protein>
    <submittedName>
        <fullName evidence="2">Thioredoxin</fullName>
    </submittedName>
</protein>
<dbReference type="KEGG" id="anf:AQPE_3387"/>
<dbReference type="Pfam" id="PF00085">
    <property type="entry name" value="Thioredoxin"/>
    <property type="match status" value="1"/>
</dbReference>
<name>A0A5K7SC85_9BACT</name>
<evidence type="ECO:0000313" key="3">
    <source>
        <dbReference type="Proteomes" id="UP001193389"/>
    </source>
</evidence>
<dbReference type="InterPro" id="IPR036249">
    <property type="entry name" value="Thioredoxin-like_sf"/>
</dbReference>
<proteinExistence type="predicted"/>
<dbReference type="InterPro" id="IPR013766">
    <property type="entry name" value="Thioredoxin_domain"/>
</dbReference>
<evidence type="ECO:0000259" key="1">
    <source>
        <dbReference type="Pfam" id="PF00085"/>
    </source>
</evidence>
<organism evidence="2 3">
    <name type="scientific">Aquipluma nitroreducens</name>
    <dbReference type="NCBI Taxonomy" id="2010828"/>
    <lineage>
        <taxon>Bacteria</taxon>
        <taxon>Pseudomonadati</taxon>
        <taxon>Bacteroidota</taxon>
        <taxon>Bacteroidia</taxon>
        <taxon>Marinilabiliales</taxon>
        <taxon>Prolixibacteraceae</taxon>
        <taxon>Aquipluma</taxon>
    </lineage>
</organism>
<feature type="domain" description="Thioredoxin" evidence="1">
    <location>
        <begin position="9"/>
        <end position="100"/>
    </location>
</feature>
<dbReference type="AlphaFoldDB" id="A0A5K7SC85"/>
<dbReference type="EMBL" id="AP018694">
    <property type="protein sequence ID" value="BBE19211.1"/>
    <property type="molecule type" value="Genomic_DNA"/>
</dbReference>
<evidence type="ECO:0000313" key="2">
    <source>
        <dbReference type="EMBL" id="BBE19211.1"/>
    </source>
</evidence>
<accession>A0A5K7SC85</accession>
<dbReference type="SUPFAM" id="SSF52833">
    <property type="entry name" value="Thioredoxin-like"/>
    <property type="match status" value="1"/>
</dbReference>
<keyword evidence="3" id="KW-1185">Reference proteome</keyword>